<dbReference type="GO" id="GO:0003677">
    <property type="term" value="F:DNA binding"/>
    <property type="evidence" value="ECO:0007669"/>
    <property type="project" value="UniProtKB-KW"/>
</dbReference>
<keyword evidence="2" id="KW-0238">DNA-binding</keyword>
<dbReference type="PANTHER" id="PTHR42756">
    <property type="entry name" value="TRANSCRIPTIONAL REGULATOR, MARR"/>
    <property type="match status" value="1"/>
</dbReference>
<protein>
    <submittedName>
        <fullName evidence="5">Winged helix-turn-helix transcriptional regulator</fullName>
    </submittedName>
</protein>
<dbReference type="Proteomes" id="UP000664096">
    <property type="component" value="Unassembled WGS sequence"/>
</dbReference>
<evidence type="ECO:0000259" key="4">
    <source>
        <dbReference type="PROSITE" id="PS50995"/>
    </source>
</evidence>
<dbReference type="PROSITE" id="PS50995">
    <property type="entry name" value="HTH_MARR_2"/>
    <property type="match status" value="1"/>
</dbReference>
<dbReference type="Pfam" id="PF12802">
    <property type="entry name" value="MarR_2"/>
    <property type="match status" value="1"/>
</dbReference>
<keyword evidence="1" id="KW-0805">Transcription regulation</keyword>
<dbReference type="RefSeq" id="WP_207141919.1">
    <property type="nucleotide sequence ID" value="NZ_JAEKJZ010000003.1"/>
</dbReference>
<dbReference type="InterPro" id="IPR000835">
    <property type="entry name" value="HTH_MarR-typ"/>
</dbReference>
<dbReference type="SUPFAM" id="SSF46785">
    <property type="entry name" value="Winged helix' DNA-binding domain"/>
    <property type="match status" value="1"/>
</dbReference>
<evidence type="ECO:0000256" key="2">
    <source>
        <dbReference type="ARBA" id="ARBA00023125"/>
    </source>
</evidence>
<evidence type="ECO:0000313" key="6">
    <source>
        <dbReference type="Proteomes" id="UP000664096"/>
    </source>
</evidence>
<dbReference type="AlphaFoldDB" id="A0A939J4X8"/>
<evidence type="ECO:0000313" key="5">
    <source>
        <dbReference type="EMBL" id="MBN9672087.1"/>
    </source>
</evidence>
<organism evidence="5 6">
    <name type="scientific">Roseibium aggregatum</name>
    <dbReference type="NCBI Taxonomy" id="187304"/>
    <lineage>
        <taxon>Bacteria</taxon>
        <taxon>Pseudomonadati</taxon>
        <taxon>Pseudomonadota</taxon>
        <taxon>Alphaproteobacteria</taxon>
        <taxon>Hyphomicrobiales</taxon>
        <taxon>Stappiaceae</taxon>
        <taxon>Roseibium</taxon>
    </lineage>
</organism>
<dbReference type="SMART" id="SM00347">
    <property type="entry name" value="HTH_MARR"/>
    <property type="match status" value="1"/>
</dbReference>
<dbReference type="InterPro" id="IPR036388">
    <property type="entry name" value="WH-like_DNA-bd_sf"/>
</dbReference>
<feature type="domain" description="HTH marR-type" evidence="4">
    <location>
        <begin position="24"/>
        <end position="156"/>
    </location>
</feature>
<keyword evidence="3" id="KW-0804">Transcription</keyword>
<sequence length="159" mass="17526">MKKTKGHPLVEPSGSGGKIALGPLETFIGFHLRIAQDVSFQTYAHHVGESRVKPGRFGALLLIGQNPGLTQMELSRALARDKSSVTPLVQALQQQGLIIRKSCDVDRRRVTLWLTDAGEEELGSLLTHAEEHDRKLDAIVGDKKEEFLALLRKIVNELA</sequence>
<comment type="caution">
    <text evidence="5">The sequence shown here is derived from an EMBL/GenBank/DDBJ whole genome shotgun (WGS) entry which is preliminary data.</text>
</comment>
<dbReference type="PRINTS" id="PR00598">
    <property type="entry name" value="HTHMARR"/>
</dbReference>
<accession>A0A939J4X8</accession>
<dbReference type="EMBL" id="JAEKJZ010000003">
    <property type="protein sequence ID" value="MBN9672087.1"/>
    <property type="molecule type" value="Genomic_DNA"/>
</dbReference>
<dbReference type="PANTHER" id="PTHR42756:SF1">
    <property type="entry name" value="TRANSCRIPTIONAL REPRESSOR OF EMRAB OPERON"/>
    <property type="match status" value="1"/>
</dbReference>
<evidence type="ECO:0000256" key="1">
    <source>
        <dbReference type="ARBA" id="ARBA00023015"/>
    </source>
</evidence>
<name>A0A939J4X8_9HYPH</name>
<dbReference type="InterPro" id="IPR036390">
    <property type="entry name" value="WH_DNA-bd_sf"/>
</dbReference>
<proteinExistence type="predicted"/>
<dbReference type="GO" id="GO:0003700">
    <property type="term" value="F:DNA-binding transcription factor activity"/>
    <property type="evidence" value="ECO:0007669"/>
    <property type="project" value="InterPro"/>
</dbReference>
<dbReference type="Gene3D" id="1.10.10.10">
    <property type="entry name" value="Winged helix-like DNA-binding domain superfamily/Winged helix DNA-binding domain"/>
    <property type="match status" value="1"/>
</dbReference>
<evidence type="ECO:0000256" key="3">
    <source>
        <dbReference type="ARBA" id="ARBA00023163"/>
    </source>
</evidence>
<gene>
    <name evidence="5" type="ORF">JF539_17175</name>
</gene>
<reference evidence="5" key="1">
    <citation type="submission" date="2020-12" db="EMBL/GenBank/DDBJ databases">
        <title>Oil enriched cultivation method for isolating marine PHA-producing bacteria.</title>
        <authorList>
            <person name="Zheng W."/>
            <person name="Yu S."/>
            <person name="Huang Y."/>
        </authorList>
    </citation>
    <scope>NUCLEOTIDE SEQUENCE</scope>
    <source>
        <strain evidence="5">SY-2-12</strain>
    </source>
</reference>